<dbReference type="Pfam" id="PF13620">
    <property type="entry name" value="CarboxypepD_reg"/>
    <property type="match status" value="1"/>
</dbReference>
<dbReference type="PANTHER" id="PTHR30069">
    <property type="entry name" value="TONB-DEPENDENT OUTER MEMBRANE RECEPTOR"/>
    <property type="match status" value="1"/>
</dbReference>
<organism evidence="7">
    <name type="scientific">marine sediment metagenome</name>
    <dbReference type="NCBI Taxonomy" id="412755"/>
    <lineage>
        <taxon>unclassified sequences</taxon>
        <taxon>metagenomes</taxon>
        <taxon>ecological metagenomes</taxon>
    </lineage>
</organism>
<dbReference type="Gene3D" id="2.60.40.1120">
    <property type="entry name" value="Carboxypeptidase-like, regulatory domain"/>
    <property type="match status" value="1"/>
</dbReference>
<dbReference type="InterPro" id="IPR057601">
    <property type="entry name" value="Oar-like_b-barrel"/>
</dbReference>
<comment type="subcellular location">
    <subcellularLocation>
        <location evidence="1">Cell outer membrane</location>
        <topology evidence="1">Multi-pass membrane protein</topology>
    </subcellularLocation>
</comment>
<protein>
    <recommendedName>
        <fullName evidence="6">TonB-dependent transporter Oar-like beta-barrel domain-containing protein</fullName>
    </recommendedName>
</protein>
<evidence type="ECO:0000256" key="1">
    <source>
        <dbReference type="ARBA" id="ARBA00004571"/>
    </source>
</evidence>
<dbReference type="GO" id="GO:0044718">
    <property type="term" value="P:siderophore transmembrane transport"/>
    <property type="evidence" value="ECO:0007669"/>
    <property type="project" value="TreeGrafter"/>
</dbReference>
<gene>
    <name evidence="7" type="ORF">LCGC14_0605410</name>
</gene>
<evidence type="ECO:0000256" key="5">
    <source>
        <dbReference type="ARBA" id="ARBA00023237"/>
    </source>
</evidence>
<dbReference type="Pfam" id="PF25183">
    <property type="entry name" value="OMP_b-brl_4"/>
    <property type="match status" value="1"/>
</dbReference>
<name>A0A0F9UHR3_9ZZZZ</name>
<comment type="caution">
    <text evidence="7">The sequence shown here is derived from an EMBL/GenBank/DDBJ whole genome shotgun (WGS) entry which is preliminary data.</text>
</comment>
<evidence type="ECO:0000256" key="4">
    <source>
        <dbReference type="ARBA" id="ARBA00023136"/>
    </source>
</evidence>
<keyword evidence="4" id="KW-0472">Membrane</keyword>
<dbReference type="PANTHER" id="PTHR30069:SF46">
    <property type="entry name" value="OAR PROTEIN"/>
    <property type="match status" value="1"/>
</dbReference>
<proteinExistence type="predicted"/>
<dbReference type="AlphaFoldDB" id="A0A0F9UHR3"/>
<evidence type="ECO:0000256" key="2">
    <source>
        <dbReference type="ARBA" id="ARBA00022448"/>
    </source>
</evidence>
<accession>A0A0F9UHR3</accession>
<dbReference type="InterPro" id="IPR008969">
    <property type="entry name" value="CarboxyPept-like_regulatory"/>
</dbReference>
<evidence type="ECO:0000259" key="6">
    <source>
        <dbReference type="Pfam" id="PF25183"/>
    </source>
</evidence>
<sequence>MKKNRILFAIILSIFLVSTLSAQQLQTGSIKGTVTDDEGTALPGVTVTVRSSSLIGFVSSITNQRGSYRCPTLPPGTYTLLAELEGFSTIKRENVLLRVAMVVKIDIEMSLSPIGEEITVVAPSPTVDVVSSKLSSSVTKDVLARLPLGREIDAIASITPGVIAAGGERWIVHGGTELNNSMEVDGVDIIDPWLQRPHTEINYDSMEEVEIIAGALPAQIGFTGGSFVNIVTKSGGNNFSGNLHAIYTRESLTSTKFTEYDIEAMGVAPPVAPIFSFDAIGSLGGPILKDKLWFFANATSNRGEWHTNFIPATILGTFYDTYQNKTFEWSGLFKLTAQISKSVRAFALFNYRKAGGPIRMGALVTWDSVTPWDDTSTTTTANINWLLSDNTFLDIRASRVYNIGDQRLREGTEDSPAYWDAYTGYVWGRQWRGQEDWGASQNQASILLTHFQDNFLGGDHEFKAGINYSAGGGFWNTSMADPLALWYWDENPYYWRGFYGTDTTTFYGDGGISMNISPPTKGNHMSVGNRTTIGAFIQDSWTIKKRLTLNIGLRYDDTTGWWPARTKPAVGGDLGKAIGEYLFTPVYGFNPFGEIVVDEWKDILGWKKLSPRIGIVYDLFGNGKTALKASYSMYAEPLATQAFEGMHPLRTQSFDFYWWDLNNNVEPDPPGVDDYQISWAAVRQMDPDYYKKGIVDKYKAPLYNEFIAAINSEVAPDLNVGIKYLYKNRKNVLNDALYDPDTERWWNTYELAPEWWVPFTTIIPEAGLIPEQEVTMYFLSNDAPEWFFALGSRPEAKLNYHTVELTFDKRMSHGWQLGGSVAFSRTRGNISESSWGWMSENQGTGWTFDNPNYFVNKDGPTEWDVPLIVKLYGTAKLPLNIIASFNFIHMSGRPWGRTVTMYPPWDWTVANNADYYTSFWINTEVFERRYQAWDNVDIRVEKLFSLGNFGTIELYMDIFNLLGQSTVYHGEDPAGWFQPVDENTTEGTYVTDYWFQRLNGIAGVTTVKFAVRLSF</sequence>
<keyword evidence="3" id="KW-0812">Transmembrane</keyword>
<dbReference type="InterPro" id="IPR039426">
    <property type="entry name" value="TonB-dep_rcpt-like"/>
</dbReference>
<evidence type="ECO:0000313" key="7">
    <source>
        <dbReference type="EMBL" id="KKN53148.1"/>
    </source>
</evidence>
<dbReference type="EMBL" id="LAZR01000986">
    <property type="protein sequence ID" value="KKN53148.1"/>
    <property type="molecule type" value="Genomic_DNA"/>
</dbReference>
<dbReference type="GO" id="GO:0015344">
    <property type="term" value="F:siderophore uptake transmembrane transporter activity"/>
    <property type="evidence" value="ECO:0007669"/>
    <property type="project" value="TreeGrafter"/>
</dbReference>
<dbReference type="InterPro" id="IPR036942">
    <property type="entry name" value="Beta-barrel_TonB_sf"/>
</dbReference>
<keyword evidence="5" id="KW-0998">Cell outer membrane</keyword>
<dbReference type="SUPFAM" id="SSF56935">
    <property type="entry name" value="Porins"/>
    <property type="match status" value="1"/>
</dbReference>
<keyword evidence="2" id="KW-0813">Transport</keyword>
<dbReference type="SUPFAM" id="SSF49464">
    <property type="entry name" value="Carboxypeptidase regulatory domain-like"/>
    <property type="match status" value="1"/>
</dbReference>
<reference evidence="7" key="1">
    <citation type="journal article" date="2015" name="Nature">
        <title>Complex archaea that bridge the gap between prokaryotes and eukaryotes.</title>
        <authorList>
            <person name="Spang A."/>
            <person name="Saw J.H."/>
            <person name="Jorgensen S.L."/>
            <person name="Zaremba-Niedzwiedzka K."/>
            <person name="Martijn J."/>
            <person name="Lind A.E."/>
            <person name="van Eijk R."/>
            <person name="Schleper C."/>
            <person name="Guy L."/>
            <person name="Ettema T.J."/>
        </authorList>
    </citation>
    <scope>NUCLEOTIDE SEQUENCE</scope>
</reference>
<dbReference type="GO" id="GO:0009279">
    <property type="term" value="C:cell outer membrane"/>
    <property type="evidence" value="ECO:0007669"/>
    <property type="project" value="UniProtKB-SubCell"/>
</dbReference>
<dbReference type="Gene3D" id="2.40.170.20">
    <property type="entry name" value="TonB-dependent receptor, beta-barrel domain"/>
    <property type="match status" value="1"/>
</dbReference>
<feature type="domain" description="TonB-dependent transporter Oar-like beta-barrel" evidence="6">
    <location>
        <begin position="317"/>
        <end position="879"/>
    </location>
</feature>
<evidence type="ECO:0000256" key="3">
    <source>
        <dbReference type="ARBA" id="ARBA00022692"/>
    </source>
</evidence>